<dbReference type="PANTHER" id="PTHR30411:SF0">
    <property type="entry name" value="CYS-TRNA(PRO)_CYS-TRNA(CYS) DEACYLASE YBAK"/>
    <property type="match status" value="1"/>
</dbReference>
<name>A0A2S9T9W2_9BACT</name>
<dbReference type="GO" id="GO:0002161">
    <property type="term" value="F:aminoacyl-tRNA deacylase activity"/>
    <property type="evidence" value="ECO:0007669"/>
    <property type="project" value="InterPro"/>
</dbReference>
<dbReference type="EMBL" id="NXGE01000001">
    <property type="protein sequence ID" value="PRM95618.1"/>
    <property type="molecule type" value="Genomic_DNA"/>
</dbReference>
<evidence type="ECO:0000313" key="6">
    <source>
        <dbReference type="EMBL" id="PRM95618.1"/>
    </source>
</evidence>
<dbReference type="PANTHER" id="PTHR30411">
    <property type="entry name" value="CYTOPLASMIC PROTEIN"/>
    <property type="match status" value="1"/>
</dbReference>
<dbReference type="STRING" id="28198.GCA_001572855_01955"/>
<dbReference type="EC" id="4.2.-.-" evidence="4"/>
<keyword evidence="2 4" id="KW-0648">Protein biosynthesis</keyword>
<organism evidence="6 7">
    <name type="scientific">Aliarcobacter cryaerophilus</name>
    <dbReference type="NCBI Taxonomy" id="28198"/>
    <lineage>
        <taxon>Bacteria</taxon>
        <taxon>Pseudomonadati</taxon>
        <taxon>Campylobacterota</taxon>
        <taxon>Epsilonproteobacteria</taxon>
        <taxon>Campylobacterales</taxon>
        <taxon>Arcobacteraceae</taxon>
        <taxon>Aliarcobacter</taxon>
    </lineage>
</organism>
<dbReference type="InterPro" id="IPR036754">
    <property type="entry name" value="YbaK/aa-tRNA-synt-asso_dom_sf"/>
</dbReference>
<reference evidence="6 7" key="1">
    <citation type="submission" date="2017-09" db="EMBL/GenBank/DDBJ databases">
        <title>Reassesment of A. cryaerophilus.</title>
        <authorList>
            <person name="Perez-Cataluna A."/>
            <person name="Collado L."/>
            <person name="Salgado O."/>
            <person name="Lefinanco V."/>
            <person name="Figueras M.J."/>
        </authorList>
    </citation>
    <scope>NUCLEOTIDE SEQUENCE [LARGE SCALE GENOMIC DNA]</scope>
    <source>
        <strain evidence="6 7">LMG 10210</strain>
    </source>
</reference>
<keyword evidence="3 4" id="KW-0456">Lyase</keyword>
<accession>A0A2S9T9W2</accession>
<evidence type="ECO:0000256" key="4">
    <source>
        <dbReference type="PIRNR" id="PIRNR006181"/>
    </source>
</evidence>
<dbReference type="RefSeq" id="WP_105914618.1">
    <property type="nucleotide sequence ID" value="NZ_NXGE01000001.1"/>
</dbReference>
<gene>
    <name evidence="6" type="ORF">CJ673_01695</name>
</gene>
<dbReference type="SUPFAM" id="SSF55826">
    <property type="entry name" value="YbaK/ProRS associated domain"/>
    <property type="match status" value="1"/>
</dbReference>
<dbReference type="AlphaFoldDB" id="A0A2S9T9W2"/>
<evidence type="ECO:0000256" key="3">
    <source>
        <dbReference type="ARBA" id="ARBA00023239"/>
    </source>
</evidence>
<dbReference type="PIRSF" id="PIRSF006181">
    <property type="entry name" value="EbsC_YbaK"/>
    <property type="match status" value="1"/>
</dbReference>
<dbReference type="Proteomes" id="UP000238281">
    <property type="component" value="Unassembled WGS sequence"/>
</dbReference>
<protein>
    <recommendedName>
        <fullName evidence="4">Cys-tRNA(Pro)/Cys-tRNA(Cys) deacylase</fullName>
        <ecNumber evidence="4">4.2.-.-</ecNumber>
    </recommendedName>
</protein>
<dbReference type="NCBIfam" id="TIGR00011">
    <property type="entry name" value="YbaK_EbsC"/>
    <property type="match status" value="1"/>
</dbReference>
<dbReference type="GO" id="GO:0016829">
    <property type="term" value="F:lyase activity"/>
    <property type="evidence" value="ECO:0007669"/>
    <property type="project" value="UniProtKB-KW"/>
</dbReference>
<dbReference type="Gene3D" id="3.90.960.10">
    <property type="entry name" value="YbaK/aminoacyl-tRNA synthetase-associated domain"/>
    <property type="match status" value="1"/>
</dbReference>
<evidence type="ECO:0000256" key="2">
    <source>
        <dbReference type="ARBA" id="ARBA00022917"/>
    </source>
</evidence>
<feature type="domain" description="YbaK/aminoacyl-tRNA synthetase-associated" evidence="5">
    <location>
        <begin position="32"/>
        <end position="143"/>
    </location>
</feature>
<dbReference type="Pfam" id="PF04073">
    <property type="entry name" value="tRNA_edit"/>
    <property type="match status" value="1"/>
</dbReference>
<dbReference type="InterPro" id="IPR007214">
    <property type="entry name" value="YbaK/aa-tRNA-synth-assoc-dom"/>
</dbReference>
<comment type="similarity">
    <text evidence="1 4">Belongs to the prolyl-tRNA editing family. YbaK/EbsC subfamily.</text>
</comment>
<comment type="caution">
    <text evidence="6">The sequence shown here is derived from an EMBL/GenBank/DDBJ whole genome shotgun (WGS) entry which is preliminary data.</text>
</comment>
<proteinExistence type="inferred from homology"/>
<sequence length="156" mass="17304">MTPAINLLKKYKCDFKIHKYEHDPACTNFGDEAVLKLGLDAKEVYKTLLVELTPKELVVCVIPVSNQLSLKEVADIFLAKKAQMAQKDEAQKVTGYLLGGISPLGQKKLLRTVLHESVNDFKTIFISGGKRGLDIELNPKDLEVILKAKVGRIVAK</sequence>
<evidence type="ECO:0000259" key="5">
    <source>
        <dbReference type="Pfam" id="PF04073"/>
    </source>
</evidence>
<dbReference type="CDD" id="cd00002">
    <property type="entry name" value="YbaK_deacylase"/>
    <property type="match status" value="1"/>
</dbReference>
<dbReference type="GO" id="GO:0006412">
    <property type="term" value="P:translation"/>
    <property type="evidence" value="ECO:0007669"/>
    <property type="project" value="UniProtKB-KW"/>
</dbReference>
<evidence type="ECO:0000256" key="1">
    <source>
        <dbReference type="ARBA" id="ARBA00009798"/>
    </source>
</evidence>
<dbReference type="InterPro" id="IPR004369">
    <property type="entry name" value="Prolyl-tRNA_editing_YbaK/EbsC"/>
</dbReference>
<evidence type="ECO:0000313" key="7">
    <source>
        <dbReference type="Proteomes" id="UP000238281"/>
    </source>
</evidence>